<keyword evidence="2" id="KW-1133">Transmembrane helix</keyword>
<sequence length="153" mass="17143">MATYPSPRRSTASRAMPPRSSRYAREPTLARRLFRHFYLSCCKDGQTRRRDRASRDPATALISQCLVLPLNRLAELSIFMYISVLTPDFFLLCLGVICKLRCTAHSSRGLRLFPSPKMAAELADRFAPLLSKGTVARAALQGCLMTYISDTPV</sequence>
<gene>
    <name evidence="3" type="ORF">K466DRAFT_588705</name>
</gene>
<evidence type="ECO:0000313" key="4">
    <source>
        <dbReference type="Proteomes" id="UP000308197"/>
    </source>
</evidence>
<keyword evidence="4" id="KW-1185">Reference proteome</keyword>
<evidence type="ECO:0000256" key="1">
    <source>
        <dbReference type="SAM" id="MobiDB-lite"/>
    </source>
</evidence>
<reference evidence="3 4" key="1">
    <citation type="journal article" date="2019" name="Nat. Ecol. Evol.">
        <title>Megaphylogeny resolves global patterns of mushroom evolution.</title>
        <authorList>
            <person name="Varga T."/>
            <person name="Krizsan K."/>
            <person name="Foldi C."/>
            <person name="Dima B."/>
            <person name="Sanchez-Garcia M."/>
            <person name="Sanchez-Ramirez S."/>
            <person name="Szollosi G.J."/>
            <person name="Szarkandi J.G."/>
            <person name="Papp V."/>
            <person name="Albert L."/>
            <person name="Andreopoulos W."/>
            <person name="Angelini C."/>
            <person name="Antonin V."/>
            <person name="Barry K.W."/>
            <person name="Bougher N.L."/>
            <person name="Buchanan P."/>
            <person name="Buyck B."/>
            <person name="Bense V."/>
            <person name="Catcheside P."/>
            <person name="Chovatia M."/>
            <person name="Cooper J."/>
            <person name="Damon W."/>
            <person name="Desjardin D."/>
            <person name="Finy P."/>
            <person name="Geml J."/>
            <person name="Haridas S."/>
            <person name="Hughes K."/>
            <person name="Justo A."/>
            <person name="Karasinski D."/>
            <person name="Kautmanova I."/>
            <person name="Kiss B."/>
            <person name="Kocsube S."/>
            <person name="Kotiranta H."/>
            <person name="LaButti K.M."/>
            <person name="Lechner B.E."/>
            <person name="Liimatainen K."/>
            <person name="Lipzen A."/>
            <person name="Lukacs Z."/>
            <person name="Mihaltcheva S."/>
            <person name="Morgado L.N."/>
            <person name="Niskanen T."/>
            <person name="Noordeloos M.E."/>
            <person name="Ohm R.A."/>
            <person name="Ortiz-Santana B."/>
            <person name="Ovrebo C."/>
            <person name="Racz N."/>
            <person name="Riley R."/>
            <person name="Savchenko A."/>
            <person name="Shiryaev A."/>
            <person name="Soop K."/>
            <person name="Spirin V."/>
            <person name="Szebenyi C."/>
            <person name="Tomsovsky M."/>
            <person name="Tulloss R.E."/>
            <person name="Uehling J."/>
            <person name="Grigoriev I.V."/>
            <person name="Vagvolgyi C."/>
            <person name="Papp T."/>
            <person name="Martin F.M."/>
            <person name="Miettinen O."/>
            <person name="Hibbett D.S."/>
            <person name="Nagy L.G."/>
        </authorList>
    </citation>
    <scope>NUCLEOTIDE SEQUENCE [LARGE SCALE GENOMIC DNA]</scope>
    <source>
        <strain evidence="3 4">HHB13444</strain>
    </source>
</reference>
<keyword evidence="2" id="KW-0812">Transmembrane</keyword>
<feature type="region of interest" description="Disordered" evidence="1">
    <location>
        <begin position="1"/>
        <end position="22"/>
    </location>
</feature>
<accession>A0A5C3P4Y0</accession>
<dbReference type="AlphaFoldDB" id="A0A5C3P4Y0"/>
<proteinExistence type="predicted"/>
<keyword evidence="2" id="KW-0472">Membrane</keyword>
<dbReference type="Proteomes" id="UP000308197">
    <property type="component" value="Unassembled WGS sequence"/>
</dbReference>
<feature type="transmembrane region" description="Helical" evidence="2">
    <location>
        <begin position="78"/>
        <end position="98"/>
    </location>
</feature>
<evidence type="ECO:0000313" key="3">
    <source>
        <dbReference type="EMBL" id="TFK84724.1"/>
    </source>
</evidence>
<name>A0A5C3P4Y0_9APHY</name>
<protein>
    <submittedName>
        <fullName evidence="3">Uncharacterized protein</fullName>
    </submittedName>
</protein>
<dbReference type="EMBL" id="ML211298">
    <property type="protein sequence ID" value="TFK84724.1"/>
    <property type="molecule type" value="Genomic_DNA"/>
</dbReference>
<dbReference type="InParanoid" id="A0A5C3P4Y0"/>
<organism evidence="3 4">
    <name type="scientific">Polyporus arcularius HHB13444</name>
    <dbReference type="NCBI Taxonomy" id="1314778"/>
    <lineage>
        <taxon>Eukaryota</taxon>
        <taxon>Fungi</taxon>
        <taxon>Dikarya</taxon>
        <taxon>Basidiomycota</taxon>
        <taxon>Agaricomycotina</taxon>
        <taxon>Agaricomycetes</taxon>
        <taxon>Polyporales</taxon>
        <taxon>Polyporaceae</taxon>
        <taxon>Polyporus</taxon>
    </lineage>
</organism>
<evidence type="ECO:0000256" key="2">
    <source>
        <dbReference type="SAM" id="Phobius"/>
    </source>
</evidence>